<dbReference type="Proteomes" id="UP000054937">
    <property type="component" value="Unassembled WGS sequence"/>
</dbReference>
<feature type="compositionally biased region" description="Low complexity" evidence="1">
    <location>
        <begin position="229"/>
        <end position="242"/>
    </location>
</feature>
<feature type="region of interest" description="Disordered" evidence="1">
    <location>
        <begin position="193"/>
        <end position="250"/>
    </location>
</feature>
<dbReference type="GO" id="GO:0007034">
    <property type="term" value="P:vacuolar transport"/>
    <property type="evidence" value="ECO:0007669"/>
    <property type="project" value="InterPro"/>
</dbReference>
<dbReference type="InterPro" id="IPR005024">
    <property type="entry name" value="Snf7_fam"/>
</dbReference>
<evidence type="ECO:0000256" key="1">
    <source>
        <dbReference type="SAM" id="MobiDB-lite"/>
    </source>
</evidence>
<sequence>MGNFFRSCNEPEDSADTQQNKQQQQQKQKQTRQLTQNEKSVIELKQTRDKMRHQRLRFEAQIQATEKEIENLIKNDKRDKAKFVFKQKQLYEKYLSTSEDKAMVIDKMIREVQQAEMDKDITDVMKNANQFLKDVQKTVNPEELQDVFLDLQEDDQNQEMMNEMFAQYGVNEDYQDEFNQLEAQVVGEQMEQVEKPQVDNDLLQQQQYQKDMEKQQQDYQNQMEKEQQKNAQQQEQQQNNKNLDLDEMLA</sequence>
<dbReference type="Pfam" id="PF03357">
    <property type="entry name" value="Snf7"/>
    <property type="match status" value="1"/>
</dbReference>
<proteinExistence type="predicted"/>
<dbReference type="EMBL" id="LDAU01000055">
    <property type="protein sequence ID" value="KRX09076.1"/>
    <property type="molecule type" value="Genomic_DNA"/>
</dbReference>
<protein>
    <recommendedName>
        <fullName evidence="4">Snf7-domain-containing protein</fullName>
    </recommendedName>
</protein>
<organism evidence="2 3">
    <name type="scientific">Pseudocohnilembus persalinus</name>
    <name type="common">Ciliate</name>
    <dbReference type="NCBI Taxonomy" id="266149"/>
    <lineage>
        <taxon>Eukaryota</taxon>
        <taxon>Sar</taxon>
        <taxon>Alveolata</taxon>
        <taxon>Ciliophora</taxon>
        <taxon>Intramacronucleata</taxon>
        <taxon>Oligohymenophorea</taxon>
        <taxon>Scuticociliatia</taxon>
        <taxon>Philasterida</taxon>
        <taxon>Pseudocohnilembidae</taxon>
        <taxon>Pseudocohnilembus</taxon>
    </lineage>
</organism>
<feature type="compositionally biased region" description="Low complexity" evidence="1">
    <location>
        <begin position="17"/>
        <end position="36"/>
    </location>
</feature>
<reference evidence="2 3" key="1">
    <citation type="journal article" date="2015" name="Sci. Rep.">
        <title>Genome of the facultative scuticociliatosis pathogen Pseudocohnilembus persalinus provides insight into its virulence through horizontal gene transfer.</title>
        <authorList>
            <person name="Xiong J."/>
            <person name="Wang G."/>
            <person name="Cheng J."/>
            <person name="Tian M."/>
            <person name="Pan X."/>
            <person name="Warren A."/>
            <person name="Jiang C."/>
            <person name="Yuan D."/>
            <person name="Miao W."/>
        </authorList>
    </citation>
    <scope>NUCLEOTIDE SEQUENCE [LARGE SCALE GENOMIC DNA]</scope>
    <source>
        <strain evidence="2">36N120E</strain>
    </source>
</reference>
<gene>
    <name evidence="2" type="ORF">PPERSA_01963</name>
</gene>
<dbReference type="OrthoDB" id="308923at2759"/>
<evidence type="ECO:0000313" key="3">
    <source>
        <dbReference type="Proteomes" id="UP000054937"/>
    </source>
</evidence>
<dbReference type="AlphaFoldDB" id="A0A0V0R3L5"/>
<name>A0A0V0R3L5_PSEPJ</name>
<comment type="caution">
    <text evidence="2">The sequence shown here is derived from an EMBL/GenBank/DDBJ whole genome shotgun (WGS) entry which is preliminary data.</text>
</comment>
<evidence type="ECO:0000313" key="2">
    <source>
        <dbReference type="EMBL" id="KRX09076.1"/>
    </source>
</evidence>
<dbReference type="InParanoid" id="A0A0V0R3L5"/>
<dbReference type="OMA" id="EFMQIEI"/>
<evidence type="ECO:0008006" key="4">
    <source>
        <dbReference type="Google" id="ProtNLM"/>
    </source>
</evidence>
<keyword evidence="3" id="KW-1185">Reference proteome</keyword>
<dbReference type="FunCoup" id="A0A0V0R3L5">
    <property type="interactions" value="315"/>
</dbReference>
<dbReference type="Gene3D" id="6.10.140.1230">
    <property type="match status" value="1"/>
</dbReference>
<accession>A0A0V0R3L5</accession>
<feature type="region of interest" description="Disordered" evidence="1">
    <location>
        <begin position="1"/>
        <end position="48"/>
    </location>
</feature>